<name>A0A813L162_POLGL</name>
<dbReference type="InterPro" id="IPR001611">
    <property type="entry name" value="Leu-rich_rpt"/>
</dbReference>
<organism evidence="1 2">
    <name type="scientific">Polarella glacialis</name>
    <name type="common">Dinoflagellate</name>
    <dbReference type="NCBI Taxonomy" id="89957"/>
    <lineage>
        <taxon>Eukaryota</taxon>
        <taxon>Sar</taxon>
        <taxon>Alveolata</taxon>
        <taxon>Dinophyceae</taxon>
        <taxon>Suessiales</taxon>
        <taxon>Suessiaceae</taxon>
        <taxon>Polarella</taxon>
    </lineage>
</organism>
<protein>
    <submittedName>
        <fullName evidence="1">Uncharacterized protein</fullName>
    </submittedName>
</protein>
<comment type="caution">
    <text evidence="1">The sequence shown here is derived from an EMBL/GenBank/DDBJ whole genome shotgun (WGS) entry which is preliminary data.</text>
</comment>
<dbReference type="AlphaFoldDB" id="A0A813L162"/>
<feature type="non-terminal residue" evidence="1">
    <location>
        <position position="1"/>
    </location>
</feature>
<accession>A0A813L162</accession>
<feature type="non-terminal residue" evidence="1">
    <location>
        <position position="178"/>
    </location>
</feature>
<dbReference type="InterPro" id="IPR032675">
    <property type="entry name" value="LRR_dom_sf"/>
</dbReference>
<proteinExistence type="predicted"/>
<dbReference type="Pfam" id="PF13516">
    <property type="entry name" value="LRR_6"/>
    <property type="match status" value="1"/>
</dbReference>
<evidence type="ECO:0000313" key="2">
    <source>
        <dbReference type="Proteomes" id="UP000626109"/>
    </source>
</evidence>
<dbReference type="EMBL" id="CAJNNW010033100">
    <property type="protein sequence ID" value="CAE8717102.1"/>
    <property type="molecule type" value="Genomic_DNA"/>
</dbReference>
<dbReference type="Proteomes" id="UP000626109">
    <property type="component" value="Unassembled WGS sequence"/>
</dbReference>
<dbReference type="SUPFAM" id="SSF52047">
    <property type="entry name" value="RNI-like"/>
    <property type="match status" value="1"/>
</dbReference>
<gene>
    <name evidence="1" type="ORF">PGLA2088_LOCUS39395</name>
</gene>
<reference evidence="1" key="1">
    <citation type="submission" date="2021-02" db="EMBL/GenBank/DDBJ databases">
        <authorList>
            <person name="Dougan E. K."/>
            <person name="Rhodes N."/>
            <person name="Thang M."/>
            <person name="Chan C."/>
        </authorList>
    </citation>
    <scope>NUCLEOTIDE SEQUENCE</scope>
</reference>
<dbReference type="Gene3D" id="3.80.10.10">
    <property type="entry name" value="Ribonuclease Inhibitor"/>
    <property type="match status" value="1"/>
</dbReference>
<evidence type="ECO:0000313" key="1">
    <source>
        <dbReference type="EMBL" id="CAE8717102.1"/>
    </source>
</evidence>
<sequence length="178" mass="19581">ALCLALKSNTVLKHLVLRDCNMTDDSAPYLVAALSANDTIQELDLQRNKLTALKHVIDIFQTNSTLVSIRWNVASCPRGLELLELLRRNAASPKVSQPRFFAVEECAEQSRTLAATIVEDVHRKRAVDIQAAVDAADRAAKAAIASVAKRQALNEQLKWDQQRVAAQKAQEGIQGIQT</sequence>